<dbReference type="CDD" id="cd17328">
    <property type="entry name" value="MFS_spinster_like"/>
    <property type="match status" value="1"/>
</dbReference>
<dbReference type="Proteomes" id="UP000662572">
    <property type="component" value="Unassembled WGS sequence"/>
</dbReference>
<evidence type="ECO:0000256" key="1">
    <source>
        <dbReference type="ARBA" id="ARBA00004141"/>
    </source>
</evidence>
<feature type="transmembrane region" description="Helical" evidence="6">
    <location>
        <begin position="12"/>
        <end position="31"/>
    </location>
</feature>
<proteinExistence type="predicted"/>
<feature type="transmembrane region" description="Helical" evidence="6">
    <location>
        <begin position="290"/>
        <end position="308"/>
    </location>
</feature>
<dbReference type="PANTHER" id="PTHR23505:SF79">
    <property type="entry name" value="PROTEIN SPINSTER"/>
    <property type="match status" value="1"/>
</dbReference>
<evidence type="ECO:0000256" key="4">
    <source>
        <dbReference type="ARBA" id="ARBA00022989"/>
    </source>
</evidence>
<keyword evidence="3 6" id="KW-0812">Transmembrane</keyword>
<accession>A0A918QDU9</accession>
<evidence type="ECO:0000256" key="2">
    <source>
        <dbReference type="ARBA" id="ARBA00022448"/>
    </source>
</evidence>
<dbReference type="InterPro" id="IPR020846">
    <property type="entry name" value="MFS_dom"/>
</dbReference>
<reference evidence="8" key="2">
    <citation type="submission" date="2020-09" db="EMBL/GenBank/DDBJ databases">
        <authorList>
            <person name="Sun Q."/>
            <person name="Kim S."/>
        </authorList>
    </citation>
    <scope>NUCLEOTIDE SEQUENCE</scope>
    <source>
        <strain evidence="8">KCTC 32296</strain>
    </source>
</reference>
<feature type="transmembrane region" description="Helical" evidence="6">
    <location>
        <begin position="51"/>
        <end position="71"/>
    </location>
</feature>
<feature type="transmembrane region" description="Helical" evidence="6">
    <location>
        <begin position="390"/>
        <end position="409"/>
    </location>
</feature>
<gene>
    <name evidence="8" type="ORF">GCM10011273_30450</name>
</gene>
<comment type="caution">
    <text evidence="8">The sequence shown here is derived from an EMBL/GenBank/DDBJ whole genome shotgun (WGS) entry which is preliminary data.</text>
</comment>
<dbReference type="GO" id="GO:0022857">
    <property type="term" value="F:transmembrane transporter activity"/>
    <property type="evidence" value="ECO:0007669"/>
    <property type="project" value="InterPro"/>
</dbReference>
<dbReference type="PROSITE" id="PS50850">
    <property type="entry name" value="MFS"/>
    <property type="match status" value="1"/>
</dbReference>
<dbReference type="SUPFAM" id="SSF103473">
    <property type="entry name" value="MFS general substrate transporter"/>
    <property type="match status" value="1"/>
</dbReference>
<feature type="transmembrane region" description="Helical" evidence="6">
    <location>
        <begin position="105"/>
        <end position="126"/>
    </location>
</feature>
<evidence type="ECO:0000256" key="3">
    <source>
        <dbReference type="ARBA" id="ARBA00022692"/>
    </source>
</evidence>
<dbReference type="EMBL" id="BMZB01000005">
    <property type="protein sequence ID" value="GGZ41696.1"/>
    <property type="molecule type" value="Genomic_DNA"/>
</dbReference>
<reference evidence="8" key="1">
    <citation type="journal article" date="2014" name="Int. J. Syst. Evol. Microbiol.">
        <title>Complete genome sequence of Corynebacterium casei LMG S-19264T (=DSM 44701T), isolated from a smear-ripened cheese.</title>
        <authorList>
            <consortium name="US DOE Joint Genome Institute (JGI-PGF)"/>
            <person name="Walter F."/>
            <person name="Albersmeier A."/>
            <person name="Kalinowski J."/>
            <person name="Ruckert C."/>
        </authorList>
    </citation>
    <scope>NUCLEOTIDE SEQUENCE</scope>
    <source>
        <strain evidence="8">KCTC 32296</strain>
    </source>
</reference>
<dbReference type="InterPro" id="IPR011701">
    <property type="entry name" value="MFS"/>
</dbReference>
<keyword evidence="2" id="KW-0813">Transport</keyword>
<dbReference type="InterPro" id="IPR036259">
    <property type="entry name" value="MFS_trans_sf"/>
</dbReference>
<dbReference type="InterPro" id="IPR044770">
    <property type="entry name" value="MFS_spinster-like"/>
</dbReference>
<dbReference type="Pfam" id="PF07690">
    <property type="entry name" value="MFS_1"/>
    <property type="match status" value="1"/>
</dbReference>
<feature type="transmembrane region" description="Helical" evidence="6">
    <location>
        <begin position="355"/>
        <end position="375"/>
    </location>
</feature>
<dbReference type="AlphaFoldDB" id="A0A918QDU9"/>
<evidence type="ECO:0000256" key="5">
    <source>
        <dbReference type="ARBA" id="ARBA00023136"/>
    </source>
</evidence>
<keyword evidence="9" id="KW-1185">Reference proteome</keyword>
<organism evidence="8 9">
    <name type="scientific">Asticcacaulis endophyticus</name>
    <dbReference type="NCBI Taxonomy" id="1395890"/>
    <lineage>
        <taxon>Bacteria</taxon>
        <taxon>Pseudomonadati</taxon>
        <taxon>Pseudomonadota</taxon>
        <taxon>Alphaproteobacteria</taxon>
        <taxon>Caulobacterales</taxon>
        <taxon>Caulobacteraceae</taxon>
        <taxon>Asticcacaulis</taxon>
    </lineage>
</organism>
<sequence length="419" mass="44841">MTEPTPPKGRYVALALLVVVYALNFLDRQIISILKDPIAEELNLSDTQLGLMGGLAFALLYTTLAVPVAWLADRFSRVWIMTGALALWSGFTALCGLAGNFSQLFLARMGVGVGEAGGVAPAYSLISDYFPPKQRARALAIFAFGIPIGSAAGVLFGGLLAQQVDWRFAFVVVGLIGVLFAPIFRLLVKDPPRGGMDGAVTAEKPMGFLATARLATGKPGFWLLSLGAAFTSMTGYGFMYWLPTFLSRSLEMDLGTRSWFLAALLLIGGMAGMTLGGVLGDRLGQKSRAAYPLIPAVALLICVPLYAVGVNAQAPAVVFVMLLIPQALGLVWMGPVITAVQHLGPGPSRTMMSSLFLLINNLIGIAVGTWFFGFMSDHLRPQYGDDSMKYAFLIGLSFYVIAAGLFFAASRRMKADWVE</sequence>
<evidence type="ECO:0000259" key="7">
    <source>
        <dbReference type="PROSITE" id="PS50850"/>
    </source>
</evidence>
<keyword evidence="5 6" id="KW-0472">Membrane</keyword>
<name>A0A918QDU9_9CAUL</name>
<feature type="transmembrane region" description="Helical" evidence="6">
    <location>
        <begin position="166"/>
        <end position="188"/>
    </location>
</feature>
<feature type="transmembrane region" description="Helical" evidence="6">
    <location>
        <begin position="78"/>
        <end position="99"/>
    </location>
</feature>
<evidence type="ECO:0000313" key="9">
    <source>
        <dbReference type="Proteomes" id="UP000662572"/>
    </source>
</evidence>
<feature type="domain" description="Major facilitator superfamily (MFS) profile" evidence="7">
    <location>
        <begin position="13"/>
        <end position="414"/>
    </location>
</feature>
<dbReference type="GO" id="GO:0016020">
    <property type="term" value="C:membrane"/>
    <property type="evidence" value="ECO:0007669"/>
    <property type="project" value="UniProtKB-SubCell"/>
</dbReference>
<evidence type="ECO:0000256" key="6">
    <source>
        <dbReference type="SAM" id="Phobius"/>
    </source>
</evidence>
<dbReference type="Gene3D" id="1.20.1250.20">
    <property type="entry name" value="MFS general substrate transporter like domains"/>
    <property type="match status" value="2"/>
</dbReference>
<keyword evidence="4 6" id="KW-1133">Transmembrane helix</keyword>
<dbReference type="PANTHER" id="PTHR23505">
    <property type="entry name" value="SPINSTER"/>
    <property type="match status" value="1"/>
</dbReference>
<feature type="transmembrane region" description="Helical" evidence="6">
    <location>
        <begin position="221"/>
        <end position="239"/>
    </location>
</feature>
<comment type="subcellular location">
    <subcellularLocation>
        <location evidence="1">Membrane</location>
        <topology evidence="1">Multi-pass membrane protein</topology>
    </subcellularLocation>
</comment>
<protein>
    <submittedName>
        <fullName evidence="8">MFS transporter</fullName>
    </submittedName>
</protein>
<feature type="transmembrane region" description="Helical" evidence="6">
    <location>
        <begin position="314"/>
        <end position="334"/>
    </location>
</feature>
<evidence type="ECO:0000313" key="8">
    <source>
        <dbReference type="EMBL" id="GGZ41696.1"/>
    </source>
</evidence>
<dbReference type="RefSeq" id="WP_189488140.1">
    <property type="nucleotide sequence ID" value="NZ_BMZB01000005.1"/>
</dbReference>
<feature type="transmembrane region" description="Helical" evidence="6">
    <location>
        <begin position="259"/>
        <end position="278"/>
    </location>
</feature>
<feature type="transmembrane region" description="Helical" evidence="6">
    <location>
        <begin position="138"/>
        <end position="160"/>
    </location>
</feature>